<dbReference type="InterPro" id="IPR007759">
    <property type="entry name" value="Asxl_HARE-HTH"/>
</dbReference>
<name>A0A1G2Q0V9_9BACT</name>
<dbReference type="GO" id="GO:0003700">
    <property type="term" value="F:DNA-binding transcription factor activity"/>
    <property type="evidence" value="ECO:0007669"/>
    <property type="project" value="InterPro"/>
</dbReference>
<dbReference type="InterPro" id="IPR007630">
    <property type="entry name" value="RNA_pol_sigma70_r4"/>
</dbReference>
<dbReference type="Gene3D" id="1.10.10.1250">
    <property type="entry name" value="RNA polymerase, subunit delta, N-terminal domain"/>
    <property type="match status" value="1"/>
</dbReference>
<reference evidence="3 4" key="1">
    <citation type="journal article" date="2016" name="Nat. Commun.">
        <title>Thousands of microbial genomes shed light on interconnected biogeochemical processes in an aquifer system.</title>
        <authorList>
            <person name="Anantharaman K."/>
            <person name="Brown C.T."/>
            <person name="Hug L.A."/>
            <person name="Sharon I."/>
            <person name="Castelle C.J."/>
            <person name="Probst A.J."/>
            <person name="Thomas B.C."/>
            <person name="Singh A."/>
            <person name="Wilkins M.J."/>
            <person name="Karaoz U."/>
            <person name="Brodie E.L."/>
            <person name="Williams K.H."/>
            <person name="Hubbard S.S."/>
            <person name="Banfield J.F."/>
        </authorList>
    </citation>
    <scope>NUCLEOTIDE SEQUENCE [LARGE SCALE GENOMIC DNA]</scope>
</reference>
<dbReference type="Proteomes" id="UP000178936">
    <property type="component" value="Unassembled WGS sequence"/>
</dbReference>
<evidence type="ECO:0000313" key="3">
    <source>
        <dbReference type="EMBL" id="OHA54207.1"/>
    </source>
</evidence>
<protein>
    <recommendedName>
        <fullName evidence="2">HTH HARE-type domain-containing protein</fullName>
    </recommendedName>
</protein>
<evidence type="ECO:0000313" key="4">
    <source>
        <dbReference type="Proteomes" id="UP000178936"/>
    </source>
</evidence>
<dbReference type="InterPro" id="IPR038087">
    <property type="entry name" value="RNAP_delta_N_dom_sf"/>
</dbReference>
<dbReference type="AlphaFoldDB" id="A0A1G2Q0V9"/>
<sequence>MSDDTTSILDQIIATQQVSHRENFKPRSALNLLLELLTERERQILWRRFGFGGEKTETLENIGKSFRVTRERIRQIERLAVAKLVNGQQAQTLLKPLKQVVVEILETEGGACTDERFIKLLSEVGDEANANISRFFMTEVLTDVVTHLGGENSVFLPGWRLRSASIEGLEKLVSCAEEIITDRGLPVTEEDLAQQLLAKKLLSPLQGVLAEPTVILNLLQLSAVIRRNTFGEWGLKHWETISPKRMNDKIYLVLKKHGKPMHFREIVRLINEQSFDHKKAYAPTVHNELILDDKFVLVGRGIYALKEWGYKPGVVADVMVEILKEHGQPMQRDELVAAVLKQRLVKRGTIYLALTNKKKFARLPDGRYSLANNETETKPAPTVI</sequence>
<dbReference type="Pfam" id="PF04545">
    <property type="entry name" value="Sigma70_r4"/>
    <property type="match status" value="1"/>
</dbReference>
<comment type="caution">
    <text evidence="3">The sequence shown here is derived from an EMBL/GenBank/DDBJ whole genome shotgun (WGS) entry which is preliminary data.</text>
</comment>
<gene>
    <name evidence="3" type="ORF">A2226_02480</name>
</gene>
<dbReference type="InterPro" id="IPR050239">
    <property type="entry name" value="Sigma-70_RNA_pol_init_factors"/>
</dbReference>
<dbReference type="PROSITE" id="PS51913">
    <property type="entry name" value="HTH_HARE"/>
    <property type="match status" value="1"/>
</dbReference>
<dbReference type="PANTHER" id="PTHR30603">
    <property type="entry name" value="RNA POLYMERASE SIGMA FACTOR RPO"/>
    <property type="match status" value="1"/>
</dbReference>
<dbReference type="PROSITE" id="PS00716">
    <property type="entry name" value="SIGMA70_2"/>
    <property type="match status" value="1"/>
</dbReference>
<accession>A0A1G2Q0V9</accession>
<dbReference type="InterPro" id="IPR013324">
    <property type="entry name" value="RNA_pol_sigma_r3/r4-like"/>
</dbReference>
<dbReference type="SUPFAM" id="SSF88659">
    <property type="entry name" value="Sigma3 and sigma4 domains of RNA polymerase sigma factors"/>
    <property type="match status" value="1"/>
</dbReference>
<feature type="domain" description="HTH HARE-type" evidence="2">
    <location>
        <begin position="244"/>
        <end position="308"/>
    </location>
</feature>
<dbReference type="InterPro" id="IPR036388">
    <property type="entry name" value="WH-like_DNA-bd_sf"/>
</dbReference>
<dbReference type="PRINTS" id="PR00046">
    <property type="entry name" value="SIGMA70FCT"/>
</dbReference>
<dbReference type="GO" id="GO:0006352">
    <property type="term" value="P:DNA-templated transcription initiation"/>
    <property type="evidence" value="ECO:0007669"/>
    <property type="project" value="InterPro"/>
</dbReference>
<evidence type="ECO:0000256" key="1">
    <source>
        <dbReference type="ARBA" id="ARBA00023163"/>
    </source>
</evidence>
<organism evidence="3 4">
    <name type="scientific">Candidatus Veblenbacteria bacterium RIFOXYA2_FULL_43_9</name>
    <dbReference type="NCBI Taxonomy" id="1802425"/>
    <lineage>
        <taxon>Bacteria</taxon>
        <taxon>Candidatus Vebleniibacteriota</taxon>
    </lineage>
</organism>
<evidence type="ECO:0000259" key="2">
    <source>
        <dbReference type="PROSITE" id="PS51913"/>
    </source>
</evidence>
<dbReference type="Pfam" id="PF05066">
    <property type="entry name" value="HARE-HTH"/>
    <property type="match status" value="1"/>
</dbReference>
<proteinExistence type="predicted"/>
<dbReference type="Gene3D" id="1.10.10.10">
    <property type="entry name" value="Winged helix-like DNA-binding domain superfamily/Winged helix DNA-binding domain"/>
    <property type="match status" value="1"/>
</dbReference>
<dbReference type="InterPro" id="IPR000943">
    <property type="entry name" value="RNA_pol_sigma70"/>
</dbReference>
<keyword evidence="1" id="KW-0804">Transcription</keyword>
<dbReference type="EMBL" id="MHTB01000055">
    <property type="protein sequence ID" value="OHA54207.1"/>
    <property type="molecule type" value="Genomic_DNA"/>
</dbReference>
<dbReference type="PANTHER" id="PTHR30603:SF47">
    <property type="entry name" value="RNA POLYMERASE SIGMA FACTOR SIGD, CHLOROPLASTIC"/>
    <property type="match status" value="1"/>
</dbReference>